<feature type="region of interest" description="Disordered" evidence="1">
    <location>
        <begin position="1"/>
        <end position="29"/>
    </location>
</feature>
<dbReference type="GO" id="GO:0006817">
    <property type="term" value="P:phosphate ion transport"/>
    <property type="evidence" value="ECO:0007669"/>
    <property type="project" value="TreeGrafter"/>
</dbReference>
<proteinExistence type="predicted"/>
<name>A0A8H3BNG3_9AGAM</name>
<protein>
    <recommendedName>
        <fullName evidence="2">SPX domain-containing protein</fullName>
    </recommendedName>
</protein>
<dbReference type="GO" id="GO:0005886">
    <property type="term" value="C:plasma membrane"/>
    <property type="evidence" value="ECO:0007669"/>
    <property type="project" value="TreeGrafter"/>
</dbReference>
<feature type="domain" description="SPX" evidence="2">
    <location>
        <begin position="1"/>
        <end position="247"/>
    </location>
</feature>
<evidence type="ECO:0000259" key="2">
    <source>
        <dbReference type="PROSITE" id="PS51382"/>
    </source>
</evidence>
<dbReference type="PROSITE" id="PS51382">
    <property type="entry name" value="SPX"/>
    <property type="match status" value="1"/>
</dbReference>
<feature type="region of interest" description="Disordered" evidence="1">
    <location>
        <begin position="184"/>
        <end position="224"/>
    </location>
</feature>
<evidence type="ECO:0000256" key="1">
    <source>
        <dbReference type="SAM" id="MobiDB-lite"/>
    </source>
</evidence>
<feature type="non-terminal residue" evidence="3">
    <location>
        <position position="1"/>
    </location>
</feature>
<evidence type="ECO:0000313" key="4">
    <source>
        <dbReference type="Proteomes" id="UP000663841"/>
    </source>
</evidence>
<dbReference type="EMBL" id="CAJMWW010000280">
    <property type="protein sequence ID" value="CAE6462004.1"/>
    <property type="molecule type" value="Genomic_DNA"/>
</dbReference>
<sequence>MQSVESLTEHEDPDGQGTKGADHRRHNIFPGKVVTGHVKHTSMASHGVNIEQAETLRQSYQDIPPINTTQASPGRSMKNPRASLSRLRRLTHTRPRRDTHHSVKLPSSIDEALSSMNPVELRFFETLHEQVEKVDAFYKEREKDAILRVSALREQMEELRGHKKLIDEYRDGLWPGVLSVFGSTSSPRHQKAIKSAENSDESRPPSRERSHVNRAAHDPDAYRRAKKKLKKAVLEFYRGLEYLQNYR</sequence>
<gene>
    <name evidence="3" type="ORF">RDB_LOCUS153865</name>
</gene>
<dbReference type="PANTHER" id="PTHR10783:SF103">
    <property type="entry name" value="SOLUTE CARRIER FAMILY 53 MEMBER 1"/>
    <property type="match status" value="1"/>
</dbReference>
<dbReference type="GO" id="GO:0005794">
    <property type="term" value="C:Golgi apparatus"/>
    <property type="evidence" value="ECO:0007669"/>
    <property type="project" value="TreeGrafter"/>
</dbReference>
<dbReference type="PANTHER" id="PTHR10783">
    <property type="entry name" value="XENOTROPIC AND POLYTROPIC RETROVIRUS RECEPTOR 1-RELATED"/>
    <property type="match status" value="1"/>
</dbReference>
<reference evidence="3" key="1">
    <citation type="submission" date="2021-01" db="EMBL/GenBank/DDBJ databases">
        <authorList>
            <person name="Kaushik A."/>
        </authorList>
    </citation>
    <scope>NUCLEOTIDE SEQUENCE</scope>
    <source>
        <strain evidence="3">AG3-T5</strain>
    </source>
</reference>
<dbReference type="Proteomes" id="UP000663841">
    <property type="component" value="Unassembled WGS sequence"/>
</dbReference>
<dbReference type="GO" id="GO:0016036">
    <property type="term" value="P:cellular response to phosphate starvation"/>
    <property type="evidence" value="ECO:0007669"/>
    <property type="project" value="TreeGrafter"/>
</dbReference>
<comment type="caution">
    <text evidence="3">The sequence shown here is derived from an EMBL/GenBank/DDBJ whole genome shotgun (WGS) entry which is preliminary data.</text>
</comment>
<dbReference type="InterPro" id="IPR004331">
    <property type="entry name" value="SPX_dom"/>
</dbReference>
<accession>A0A8H3BNG3</accession>
<feature type="compositionally biased region" description="Basic and acidic residues" evidence="1">
    <location>
        <begin position="200"/>
        <end position="223"/>
    </location>
</feature>
<evidence type="ECO:0000313" key="3">
    <source>
        <dbReference type="EMBL" id="CAE6462004.1"/>
    </source>
</evidence>
<dbReference type="GO" id="GO:0000822">
    <property type="term" value="F:inositol hexakisphosphate binding"/>
    <property type="evidence" value="ECO:0007669"/>
    <property type="project" value="TreeGrafter"/>
</dbReference>
<dbReference type="CDD" id="cd14475">
    <property type="entry name" value="SPX_SYG1_like"/>
    <property type="match status" value="1"/>
</dbReference>
<dbReference type="Pfam" id="PF03105">
    <property type="entry name" value="SPX"/>
    <property type="match status" value="1"/>
</dbReference>
<organism evidence="3 4">
    <name type="scientific">Rhizoctonia solani</name>
    <dbReference type="NCBI Taxonomy" id="456999"/>
    <lineage>
        <taxon>Eukaryota</taxon>
        <taxon>Fungi</taxon>
        <taxon>Dikarya</taxon>
        <taxon>Basidiomycota</taxon>
        <taxon>Agaricomycotina</taxon>
        <taxon>Agaricomycetes</taxon>
        <taxon>Cantharellales</taxon>
        <taxon>Ceratobasidiaceae</taxon>
        <taxon>Rhizoctonia</taxon>
    </lineage>
</organism>
<dbReference type="AlphaFoldDB" id="A0A8H3BNG3"/>